<evidence type="ECO:0000259" key="1">
    <source>
        <dbReference type="SMART" id="SM01162"/>
    </source>
</evidence>
<name>A0A8D9DKV3_BRACM</name>
<dbReference type="PANTHER" id="PTHR47872:SF1">
    <property type="entry name" value="NUCLEAR RNA EXPORT FACTOR SDE5-RELATED"/>
    <property type="match status" value="1"/>
</dbReference>
<proteinExistence type="predicted"/>
<dbReference type="Pfam" id="PF08590">
    <property type="entry name" value="DUF1771"/>
    <property type="match status" value="1"/>
</dbReference>
<dbReference type="Gramene" id="A05p40100.2_BraZ1">
    <property type="protein sequence ID" value="A05p40100.2_BraZ1.CDS"/>
    <property type="gene ID" value="A05g40100.2_BraZ1"/>
</dbReference>
<sequence>LLLRSTSRSLGLNQLSVCRLNSPLGSTPLRLRWLKTFLRPTSLPCVSGGGGDMSMIASSSHSDPDSRSLQVLLDAFGSRFSLDDIAAAYCQASQNVHEAGEILFAMTTKETPQSDQVKTNGATSKPTHVYVPKKVQPRENDSNAAKVWRPKKSSVSVGTVSSVIGKEYARRSMPESNARQEAVKPMKIDARDIPETEIWSEEELPRSSEGNVSRAPTDVEEFIAKMLGEGFQASPEVIQQILGVCGYDVIKSTEKLLDLSDTKKHADVGISNEVVSFYYDFHSGEARTVTGSQDGGKNNSGLEKEVLEALFSGAERYEEVPKVTRRFGERRARVAGRLVFEPLEDTFQESVVTVIQSTNTSKEDEDDENEYTAHRKAVHENLQEMKEYYGAAVEAFSKGETERAHRLVEKGHFFGQKARDADDKSVAKMLELKEDDGSAYKEDEVVTVNVNEHEPREALRLLKLQLRNFSGIPSIKYLRVKLGDNKEDSKCKRRRTAIAKLLSGESIAWSEEDNGLLMMIRVDEVIPEKLSFAKK</sequence>
<dbReference type="SMART" id="SM01162">
    <property type="entry name" value="DUF1771"/>
    <property type="match status" value="1"/>
</dbReference>
<dbReference type="AlphaFoldDB" id="A0A8D9DKV3"/>
<protein>
    <recommendedName>
        <fullName evidence="1">DUF1771 domain-containing protein</fullName>
    </recommendedName>
</protein>
<gene>
    <name evidence="2" type="ORF">BRAPAZ1V2_A05P40100.2</name>
</gene>
<dbReference type="InterPro" id="IPR013899">
    <property type="entry name" value="DUF1771"/>
</dbReference>
<feature type="domain" description="DUF1771" evidence="1">
    <location>
        <begin position="370"/>
        <end position="435"/>
    </location>
</feature>
<dbReference type="EMBL" id="LS974621">
    <property type="protein sequence ID" value="CAG7877489.1"/>
    <property type="molecule type" value="Genomic_DNA"/>
</dbReference>
<feature type="non-terminal residue" evidence="2">
    <location>
        <position position="1"/>
    </location>
</feature>
<evidence type="ECO:0000313" key="2">
    <source>
        <dbReference type="EMBL" id="CAG7877489.1"/>
    </source>
</evidence>
<evidence type="ECO:0000313" key="3">
    <source>
        <dbReference type="Proteomes" id="UP000694005"/>
    </source>
</evidence>
<dbReference type="InterPro" id="IPR056254">
    <property type="entry name" value="At5g58720/SDE5-like_UBA-like"/>
</dbReference>
<dbReference type="PANTHER" id="PTHR47872">
    <property type="entry name" value="NUCLEAR RNA EXPORT FACTOR SDE5-RELATED"/>
    <property type="match status" value="1"/>
</dbReference>
<organism evidence="2 3">
    <name type="scientific">Brassica campestris</name>
    <name type="common">Field mustard</name>
    <dbReference type="NCBI Taxonomy" id="3711"/>
    <lineage>
        <taxon>Eukaryota</taxon>
        <taxon>Viridiplantae</taxon>
        <taxon>Streptophyta</taxon>
        <taxon>Embryophyta</taxon>
        <taxon>Tracheophyta</taxon>
        <taxon>Spermatophyta</taxon>
        <taxon>Magnoliopsida</taxon>
        <taxon>eudicotyledons</taxon>
        <taxon>Gunneridae</taxon>
        <taxon>Pentapetalae</taxon>
        <taxon>rosids</taxon>
        <taxon>malvids</taxon>
        <taxon>Brassicales</taxon>
        <taxon>Brassicaceae</taxon>
        <taxon>Brassiceae</taxon>
        <taxon>Brassica</taxon>
    </lineage>
</organism>
<dbReference type="Pfam" id="PF24767">
    <property type="entry name" value="UBA_At5g58720"/>
    <property type="match status" value="1"/>
</dbReference>
<dbReference type="Proteomes" id="UP000694005">
    <property type="component" value="Chromosome A05"/>
</dbReference>
<reference evidence="2 3" key="1">
    <citation type="submission" date="2021-07" db="EMBL/GenBank/DDBJ databases">
        <authorList>
            <consortium name="Genoscope - CEA"/>
            <person name="William W."/>
        </authorList>
    </citation>
    <scope>NUCLEOTIDE SEQUENCE [LARGE SCALE GENOMIC DNA]</scope>
</reference>
<accession>A0A8D9DKV3</accession>